<proteinExistence type="inferred from homology"/>
<feature type="non-terminal residue" evidence="4">
    <location>
        <position position="1"/>
    </location>
</feature>
<accession>B1NLC6</accession>
<evidence type="ECO:0000256" key="1">
    <source>
        <dbReference type="ARBA" id="ARBA00023147"/>
    </source>
</evidence>
<protein>
    <submittedName>
        <fullName evidence="4">Modified NSP5</fullName>
    </submittedName>
</protein>
<evidence type="ECO:0000313" key="4">
    <source>
        <dbReference type="EMBL" id="ABU88370.1"/>
    </source>
</evidence>
<name>B1NLC6_9REOV</name>
<dbReference type="HAMAP" id="MF_04093">
    <property type="entry name" value="ROTA_NSP6"/>
    <property type="match status" value="1"/>
</dbReference>
<keyword evidence="2" id="KW-1035">Host cytoplasm</keyword>
<dbReference type="EMBL" id="EF591000">
    <property type="protein sequence ID" value="ABU88370.1"/>
    <property type="molecule type" value="Genomic_RNA"/>
</dbReference>
<feature type="compositionally biased region" description="Basic residues" evidence="3">
    <location>
        <begin position="7"/>
        <end position="22"/>
    </location>
</feature>
<evidence type="ECO:0000256" key="2">
    <source>
        <dbReference type="ARBA" id="ARBA00023200"/>
    </source>
</evidence>
<organism evidence="4">
    <name type="scientific">Human rotavirus A</name>
    <dbReference type="NCBI Taxonomy" id="10941"/>
    <lineage>
        <taxon>Viruses</taxon>
        <taxon>Riboviria</taxon>
        <taxon>Orthornavirae</taxon>
        <taxon>Duplornaviricota</taxon>
        <taxon>Resentoviricetes</taxon>
        <taxon>Reovirales</taxon>
        <taxon>Sedoreoviridae</taxon>
        <taxon>Rotavirus</taxon>
        <taxon>Rotavirus alphagastroenteritidis</taxon>
        <taxon>Rotavirus A</taxon>
    </lineage>
</organism>
<keyword evidence="1" id="KW-1045">Host mitochondrion</keyword>
<dbReference type="InterPro" id="IPR006950">
    <property type="entry name" value="Rotavirus_NSP6"/>
</dbReference>
<feature type="region of interest" description="Disordered" evidence="3">
    <location>
        <begin position="1"/>
        <end position="25"/>
    </location>
</feature>
<dbReference type="Pfam" id="PF04866">
    <property type="entry name" value="Rota_NS6"/>
    <property type="match status" value="1"/>
</dbReference>
<reference evidence="4" key="1">
    <citation type="journal article" date="2008" name="J. Virol.">
        <title>Rearrangements of rotavirus genomic segment 11 are generated during acute infection of immunocompetent children and do not occur at random.</title>
        <authorList>
            <person name="Schnepf N."/>
            <person name="Deback C."/>
            <person name="Dehee A."/>
            <person name="Gault E."/>
            <person name="Parez N."/>
            <person name="Garbarg-Chenon A."/>
        </authorList>
    </citation>
    <scope>NUCLEOTIDE SEQUENCE</scope>
    <source>
        <strain evidence="4">S141</strain>
    </source>
</reference>
<sequence length="167" mass="19771">CVSISTNHKKEKSKKDKSRKHYPRIEADSDSEDYVLDDSDSDDGKCKNCKYKKKYFALRMRMKQVFPQFLLVSLKMNRLLQRQLFLENLLVGTNSMFHQISKHSINTCCRSLQRILDHLILLQTIHSPVFRLDRMQLRQMQMLACLWIHQHNHDLQATLGAIKWISP</sequence>
<evidence type="ECO:0000256" key="3">
    <source>
        <dbReference type="SAM" id="MobiDB-lite"/>
    </source>
</evidence>